<feature type="transmembrane region" description="Helical" evidence="6">
    <location>
        <begin position="12"/>
        <end position="28"/>
    </location>
</feature>
<reference evidence="7 8" key="1">
    <citation type="journal article" date="2011" name="Int. J. Syst. Evol. Microbiol.">
        <title>Allobacillus halotolerans gen. nov., sp. nov. isolated from shrimp paste.</title>
        <authorList>
            <person name="Sheu S.Y."/>
            <person name="Arun A.B."/>
            <person name="Jiang S.R."/>
            <person name="Young C.C."/>
            <person name="Chen W.M."/>
        </authorList>
    </citation>
    <scope>NUCLEOTIDE SEQUENCE [LARGE SCALE GENOMIC DNA]</scope>
    <source>
        <strain evidence="7 8">LMG 24826</strain>
    </source>
</reference>
<keyword evidence="8" id="KW-1185">Reference proteome</keyword>
<dbReference type="InterPro" id="IPR005598">
    <property type="entry name" value="ATP_synth_I"/>
</dbReference>
<name>A0ABS6GRV5_9BACI</name>
<comment type="caution">
    <text evidence="7">The sequence shown here is derived from an EMBL/GenBank/DDBJ whole genome shotgun (WGS) entry which is preliminary data.</text>
</comment>
<keyword evidence="3 6" id="KW-0812">Transmembrane</keyword>
<keyword evidence="4 6" id="KW-1133">Transmembrane helix</keyword>
<evidence type="ECO:0000313" key="7">
    <source>
        <dbReference type="EMBL" id="MBU6081842.1"/>
    </source>
</evidence>
<dbReference type="Proteomes" id="UP000812672">
    <property type="component" value="Unassembled WGS sequence"/>
</dbReference>
<feature type="transmembrane region" description="Helical" evidence="6">
    <location>
        <begin position="72"/>
        <end position="91"/>
    </location>
</feature>
<sequence>MNNYSVMINRQRKWMLYLLAISVIGWGFTDYQVIFQSLIIGIVAGFFNLFLLQKKIDIMGEKAANNQTAKSFGTLSRFAAAALVVVIILRYPEQFHIIAAVVGLMTPYLVIMIDFIFSSKKTTSTKRGE</sequence>
<gene>
    <name evidence="7" type="ORF">KQ486_12540</name>
</gene>
<organism evidence="7 8">
    <name type="scientific">Allobacillus halotolerans</name>
    <dbReference type="NCBI Taxonomy" id="570278"/>
    <lineage>
        <taxon>Bacteria</taxon>
        <taxon>Bacillati</taxon>
        <taxon>Bacillota</taxon>
        <taxon>Bacilli</taxon>
        <taxon>Bacillales</taxon>
        <taxon>Bacillaceae</taxon>
        <taxon>Allobacillus</taxon>
    </lineage>
</organism>
<dbReference type="Pfam" id="PF03899">
    <property type="entry name" value="ATP-synt_I"/>
    <property type="match status" value="1"/>
</dbReference>
<comment type="subcellular location">
    <subcellularLocation>
        <location evidence="1">Cell membrane</location>
        <topology evidence="1">Multi-pass membrane protein</topology>
    </subcellularLocation>
</comment>
<dbReference type="PANTHER" id="PTHR40035:SF1">
    <property type="entry name" value="ATP SYNTHASE PROTEIN I"/>
    <property type="match status" value="1"/>
</dbReference>
<protein>
    <submittedName>
        <fullName evidence="7">ATP synthase subunit I</fullName>
    </submittedName>
</protein>
<evidence type="ECO:0000256" key="5">
    <source>
        <dbReference type="ARBA" id="ARBA00023136"/>
    </source>
</evidence>
<feature type="transmembrane region" description="Helical" evidence="6">
    <location>
        <begin position="97"/>
        <end position="117"/>
    </location>
</feature>
<evidence type="ECO:0000313" key="8">
    <source>
        <dbReference type="Proteomes" id="UP000812672"/>
    </source>
</evidence>
<proteinExistence type="predicted"/>
<dbReference type="RefSeq" id="WP_144163399.1">
    <property type="nucleotide sequence ID" value="NZ_CAUPKR010000024.1"/>
</dbReference>
<dbReference type="PANTHER" id="PTHR40035">
    <property type="entry name" value="ATP SYNTHASE PROTEIN I"/>
    <property type="match status" value="1"/>
</dbReference>
<keyword evidence="5 6" id="KW-0472">Membrane</keyword>
<evidence type="ECO:0000256" key="6">
    <source>
        <dbReference type="SAM" id="Phobius"/>
    </source>
</evidence>
<accession>A0ABS6GRV5</accession>
<evidence type="ECO:0000256" key="1">
    <source>
        <dbReference type="ARBA" id="ARBA00004651"/>
    </source>
</evidence>
<evidence type="ECO:0000256" key="4">
    <source>
        <dbReference type="ARBA" id="ARBA00022989"/>
    </source>
</evidence>
<evidence type="ECO:0000256" key="3">
    <source>
        <dbReference type="ARBA" id="ARBA00022692"/>
    </source>
</evidence>
<dbReference type="InterPro" id="IPR039072">
    <property type="entry name" value="ATP_synth_I_Bacilli"/>
</dbReference>
<dbReference type="EMBL" id="JAHLZF010000024">
    <property type="protein sequence ID" value="MBU6081842.1"/>
    <property type="molecule type" value="Genomic_DNA"/>
</dbReference>
<keyword evidence="2" id="KW-1003">Cell membrane</keyword>
<evidence type="ECO:0000256" key="2">
    <source>
        <dbReference type="ARBA" id="ARBA00022475"/>
    </source>
</evidence>
<feature type="transmembrane region" description="Helical" evidence="6">
    <location>
        <begin position="34"/>
        <end position="52"/>
    </location>
</feature>